<gene>
    <name evidence="1" type="ORF">BDV98DRAFT_572331</name>
</gene>
<reference evidence="1 2" key="1">
    <citation type="journal article" date="2019" name="Nat. Ecol. Evol.">
        <title>Megaphylogeny resolves global patterns of mushroom evolution.</title>
        <authorList>
            <person name="Varga T."/>
            <person name="Krizsan K."/>
            <person name="Foldi C."/>
            <person name="Dima B."/>
            <person name="Sanchez-Garcia M."/>
            <person name="Sanchez-Ramirez S."/>
            <person name="Szollosi G.J."/>
            <person name="Szarkandi J.G."/>
            <person name="Papp V."/>
            <person name="Albert L."/>
            <person name="Andreopoulos W."/>
            <person name="Angelini C."/>
            <person name="Antonin V."/>
            <person name="Barry K.W."/>
            <person name="Bougher N.L."/>
            <person name="Buchanan P."/>
            <person name="Buyck B."/>
            <person name="Bense V."/>
            <person name="Catcheside P."/>
            <person name="Chovatia M."/>
            <person name="Cooper J."/>
            <person name="Damon W."/>
            <person name="Desjardin D."/>
            <person name="Finy P."/>
            <person name="Geml J."/>
            <person name="Haridas S."/>
            <person name="Hughes K."/>
            <person name="Justo A."/>
            <person name="Karasinski D."/>
            <person name="Kautmanova I."/>
            <person name="Kiss B."/>
            <person name="Kocsube S."/>
            <person name="Kotiranta H."/>
            <person name="LaButti K.M."/>
            <person name="Lechner B.E."/>
            <person name="Liimatainen K."/>
            <person name="Lipzen A."/>
            <person name="Lukacs Z."/>
            <person name="Mihaltcheva S."/>
            <person name="Morgado L.N."/>
            <person name="Niskanen T."/>
            <person name="Noordeloos M.E."/>
            <person name="Ohm R.A."/>
            <person name="Ortiz-Santana B."/>
            <person name="Ovrebo C."/>
            <person name="Racz N."/>
            <person name="Riley R."/>
            <person name="Savchenko A."/>
            <person name="Shiryaev A."/>
            <person name="Soop K."/>
            <person name="Spirin V."/>
            <person name="Szebenyi C."/>
            <person name="Tomsovsky M."/>
            <person name="Tulloss R.E."/>
            <person name="Uehling J."/>
            <person name="Grigoriev I.V."/>
            <person name="Vagvolgyi C."/>
            <person name="Papp T."/>
            <person name="Martin F.M."/>
            <person name="Miettinen O."/>
            <person name="Hibbett D.S."/>
            <person name="Nagy L.G."/>
        </authorList>
    </citation>
    <scope>NUCLEOTIDE SEQUENCE [LARGE SCALE GENOMIC DNA]</scope>
    <source>
        <strain evidence="1 2">CBS 309.79</strain>
    </source>
</reference>
<dbReference type="PROSITE" id="PS51257">
    <property type="entry name" value="PROKAR_LIPOPROTEIN"/>
    <property type="match status" value="1"/>
</dbReference>
<protein>
    <submittedName>
        <fullName evidence="1">Uncharacterized protein</fullName>
    </submittedName>
</protein>
<organism evidence="1 2">
    <name type="scientific">Pterulicium gracile</name>
    <dbReference type="NCBI Taxonomy" id="1884261"/>
    <lineage>
        <taxon>Eukaryota</taxon>
        <taxon>Fungi</taxon>
        <taxon>Dikarya</taxon>
        <taxon>Basidiomycota</taxon>
        <taxon>Agaricomycotina</taxon>
        <taxon>Agaricomycetes</taxon>
        <taxon>Agaricomycetidae</taxon>
        <taxon>Agaricales</taxon>
        <taxon>Pleurotineae</taxon>
        <taxon>Pterulaceae</taxon>
        <taxon>Pterulicium</taxon>
    </lineage>
</organism>
<dbReference type="EMBL" id="ML178837">
    <property type="protein sequence ID" value="TFK98859.1"/>
    <property type="molecule type" value="Genomic_DNA"/>
</dbReference>
<evidence type="ECO:0000313" key="1">
    <source>
        <dbReference type="EMBL" id="TFK98859.1"/>
    </source>
</evidence>
<accession>A0A5C3QCR5</accession>
<proteinExistence type="predicted"/>
<sequence>MGYGKRFSYEYTIFETVAQVSSVFALVGSCGSYTASRRIEENAYLLAGGVMARMGEVSDALREVPSPLDTASGYSPVSTPYTVTLSLSRTHPLMERVTTTVSFVKAMKYMSVHAVLQ</sequence>
<evidence type="ECO:0000313" key="2">
    <source>
        <dbReference type="Proteomes" id="UP000305067"/>
    </source>
</evidence>
<keyword evidence="2" id="KW-1185">Reference proteome</keyword>
<dbReference type="Proteomes" id="UP000305067">
    <property type="component" value="Unassembled WGS sequence"/>
</dbReference>
<dbReference type="AlphaFoldDB" id="A0A5C3QCR5"/>
<name>A0A5C3QCR5_9AGAR</name>